<sequence>MPPSTVFSYWRRDHRRSSASPVSSGQPASKEHQPISKGNVADNPPQLPLIPNTPTLSTSIGESSPAISDAADPQPSSETSPDTDLVKPNANRFTSNEPSSSSTNLSVPPSSTERQSRPHSSPEQRERDPALTAQSNHSQSSFTASSSRHDNGDGDAFKQNSLFGLSLGKGLLNNTQTQSSDNHKRSSTPGMAPTGHFRFKPSPDSSPAEKPATLQKDYKLDGVHHRRHADREAPTENAHHKSGKAMLHLLNPMALLAKRRSSQFIGSRAEDINIASRNVPAIPDDYDPRIRGNIVHDFSAPRPRRNVSAAPSILHDQYNANGSAQSEHGTQRNSGDQSSQGVETRKGRSEYSPVFKEHFDDDRVLQVENKGYLQSSLLTNSHNHDNEHSVPVFAKNLPSRLPNNNEQTQDHTNIDGTGAPDMQQNGTESQQQDTDAVGKVPQISSGVPKRFKSNASRFSFDMNAVESSTQEKLLEEKHKEKEAARRAKARLDGDFSDIDDDYDDMMDDADDLEEKIPGVNVDADEEEFDSLPGPGDIVNKSWFAPGLSPVVASPISPVGSGSNFAPSASNAEKRHRLGLDNIGTSSIDPSHSPSVYDDGTEDEGNVQPGKIDEPGPLVDTSQNLGATKAGIQQSIGDDDDLYFDDGEFAEDLGVETDGEKFDESIFDDENSHLYDRKPPAQRLAPPQLEDRTGFNDLLENEEFEENRTSGQGLKHVPSMASGIQPASSINYGQGSEPVPIQSRGGVLTEHNLEALHNALAKAANEAARTPSVSERSAGQESAAQTTQTADSHPGLVSDDSRLSQAMDVYGVDEVFEDMIHDDDDAAYFDDPIIAAANAEALENDDEGFYGQEFGFYAHTHGNGSSELTHGGYFGPRGIEGLTRSYSSRGKFREPSLTPITERSEWSTRNSVISLSAHGATHSSPGLAQLVDMGSIEDEMSLSALMKLRRDAFGGSNPSLRSRSASPSPHQHSSSNRGSFTGLSDVSPTGLDSKLGSGDLLTDSSPTAWSSHDLDKEFSRRDLQ</sequence>
<feature type="coiled-coil region" evidence="1">
    <location>
        <begin position="470"/>
        <end position="515"/>
    </location>
</feature>
<feature type="compositionally biased region" description="Basic and acidic residues" evidence="2">
    <location>
        <begin position="657"/>
        <end position="678"/>
    </location>
</feature>
<feature type="compositionally biased region" description="Polar residues" evidence="2">
    <location>
        <begin position="619"/>
        <end position="635"/>
    </location>
</feature>
<feature type="region of interest" description="Disordered" evidence="2">
    <location>
        <begin position="320"/>
        <end position="354"/>
    </location>
</feature>
<feature type="compositionally biased region" description="Basic and acidic residues" evidence="2">
    <location>
        <begin position="147"/>
        <end position="156"/>
    </location>
</feature>
<keyword evidence="1" id="KW-0175">Coiled coil</keyword>
<organism evidence="3 4">
    <name type="scientific">Aspergillus sclerotialis</name>
    <dbReference type="NCBI Taxonomy" id="2070753"/>
    <lineage>
        <taxon>Eukaryota</taxon>
        <taxon>Fungi</taxon>
        <taxon>Dikarya</taxon>
        <taxon>Ascomycota</taxon>
        <taxon>Pezizomycotina</taxon>
        <taxon>Eurotiomycetes</taxon>
        <taxon>Eurotiomycetidae</taxon>
        <taxon>Eurotiales</taxon>
        <taxon>Aspergillaceae</taxon>
        <taxon>Aspergillus</taxon>
        <taxon>Aspergillus subgen. Polypaecilum</taxon>
    </lineage>
</organism>
<evidence type="ECO:0000256" key="1">
    <source>
        <dbReference type="SAM" id="Coils"/>
    </source>
</evidence>
<feature type="compositionally biased region" description="Low complexity" evidence="2">
    <location>
        <begin position="94"/>
        <end position="112"/>
    </location>
</feature>
<feature type="compositionally biased region" description="Basic and acidic residues" evidence="2">
    <location>
        <begin position="1011"/>
        <end position="1023"/>
    </location>
</feature>
<protein>
    <submittedName>
        <fullName evidence="3">Uncharacterized protein</fullName>
    </submittedName>
</protein>
<dbReference type="STRING" id="2070753.A0A3A2Z6B5"/>
<feature type="compositionally biased region" description="Polar residues" evidence="2">
    <location>
        <begin position="320"/>
        <end position="342"/>
    </location>
</feature>
<feature type="region of interest" description="Disordered" evidence="2">
    <location>
        <begin position="1"/>
        <end position="242"/>
    </location>
</feature>
<feature type="region of interest" description="Disordered" evidence="2">
    <location>
        <begin position="953"/>
        <end position="1023"/>
    </location>
</feature>
<feature type="compositionally biased region" description="Polar residues" evidence="2">
    <location>
        <begin position="132"/>
        <end position="146"/>
    </location>
</feature>
<accession>A0A3A2Z6B5</accession>
<feature type="compositionally biased region" description="Low complexity" evidence="2">
    <location>
        <begin position="988"/>
        <end position="1004"/>
    </location>
</feature>
<proteinExistence type="predicted"/>
<feature type="region of interest" description="Disordered" evidence="2">
    <location>
        <begin position="766"/>
        <end position="798"/>
    </location>
</feature>
<dbReference type="Proteomes" id="UP000266188">
    <property type="component" value="Unassembled WGS sequence"/>
</dbReference>
<feature type="compositionally biased region" description="Polar residues" evidence="2">
    <location>
        <begin position="52"/>
        <end position="66"/>
    </location>
</feature>
<feature type="compositionally biased region" description="Polar residues" evidence="2">
    <location>
        <begin position="582"/>
        <end position="593"/>
    </location>
</feature>
<feature type="region of interest" description="Disordered" evidence="2">
    <location>
        <begin position="395"/>
        <end position="448"/>
    </location>
</feature>
<reference evidence="4" key="1">
    <citation type="submission" date="2017-02" db="EMBL/GenBank/DDBJ databases">
        <authorList>
            <person name="Tafer H."/>
            <person name="Lopandic K."/>
        </authorList>
    </citation>
    <scope>NUCLEOTIDE SEQUENCE [LARGE SCALE GENOMIC DNA]</scope>
    <source>
        <strain evidence="4">CBS 366.77</strain>
    </source>
</reference>
<dbReference type="EMBL" id="MVGC01000563">
    <property type="protein sequence ID" value="RJE18376.1"/>
    <property type="molecule type" value="Genomic_DNA"/>
</dbReference>
<dbReference type="OrthoDB" id="5408302at2759"/>
<feature type="compositionally biased region" description="Basic and acidic residues" evidence="2">
    <location>
        <begin position="343"/>
        <end position="354"/>
    </location>
</feature>
<evidence type="ECO:0000256" key="2">
    <source>
        <dbReference type="SAM" id="MobiDB-lite"/>
    </source>
</evidence>
<feature type="compositionally biased region" description="Polar residues" evidence="2">
    <location>
        <begin position="422"/>
        <end position="434"/>
    </location>
</feature>
<feature type="region of interest" description="Disordered" evidence="2">
    <location>
        <begin position="560"/>
        <end position="732"/>
    </location>
</feature>
<feature type="compositionally biased region" description="Polar residues" evidence="2">
    <location>
        <begin position="975"/>
        <end position="986"/>
    </location>
</feature>
<feature type="compositionally biased region" description="Low complexity" evidence="2">
    <location>
        <begin position="955"/>
        <end position="974"/>
    </location>
</feature>
<feature type="compositionally biased region" description="Acidic residues" evidence="2">
    <location>
        <begin position="636"/>
        <end position="656"/>
    </location>
</feature>
<keyword evidence="4" id="KW-1185">Reference proteome</keyword>
<dbReference type="AlphaFoldDB" id="A0A3A2Z6B5"/>
<feature type="compositionally biased region" description="Low complexity" evidence="2">
    <location>
        <begin position="160"/>
        <end position="174"/>
    </location>
</feature>
<evidence type="ECO:0000313" key="3">
    <source>
        <dbReference type="EMBL" id="RJE18376.1"/>
    </source>
</evidence>
<evidence type="ECO:0000313" key="4">
    <source>
        <dbReference type="Proteomes" id="UP000266188"/>
    </source>
</evidence>
<name>A0A3A2Z6B5_9EURO</name>
<feature type="compositionally biased region" description="Polar residues" evidence="2">
    <location>
        <begin position="560"/>
        <end position="570"/>
    </location>
</feature>
<feature type="compositionally biased region" description="Basic and acidic residues" evidence="2">
    <location>
        <begin position="114"/>
        <end position="129"/>
    </location>
</feature>
<feature type="compositionally biased region" description="Polar residues" evidence="2">
    <location>
        <begin position="18"/>
        <end position="27"/>
    </location>
</feature>
<feature type="compositionally biased region" description="Basic and acidic residues" evidence="2">
    <location>
        <begin position="216"/>
        <end position="239"/>
    </location>
</feature>
<comment type="caution">
    <text evidence="3">The sequence shown here is derived from an EMBL/GenBank/DDBJ whole genome shotgun (WGS) entry which is preliminary data.</text>
</comment>
<feature type="compositionally biased region" description="Polar residues" evidence="2">
    <location>
        <begin position="770"/>
        <end position="790"/>
    </location>
</feature>
<gene>
    <name evidence="3" type="ORF">PHISCL_09286</name>
</gene>